<dbReference type="Proteomes" id="UP001353858">
    <property type="component" value="Unassembled WGS sequence"/>
</dbReference>
<organism evidence="3 4">
    <name type="scientific">Aquatica leii</name>
    <dbReference type="NCBI Taxonomy" id="1421715"/>
    <lineage>
        <taxon>Eukaryota</taxon>
        <taxon>Metazoa</taxon>
        <taxon>Ecdysozoa</taxon>
        <taxon>Arthropoda</taxon>
        <taxon>Hexapoda</taxon>
        <taxon>Insecta</taxon>
        <taxon>Pterygota</taxon>
        <taxon>Neoptera</taxon>
        <taxon>Endopterygota</taxon>
        <taxon>Coleoptera</taxon>
        <taxon>Polyphaga</taxon>
        <taxon>Elateriformia</taxon>
        <taxon>Elateroidea</taxon>
        <taxon>Lampyridae</taxon>
        <taxon>Luciolinae</taxon>
        <taxon>Aquatica</taxon>
    </lineage>
</organism>
<evidence type="ECO:0000256" key="1">
    <source>
        <dbReference type="SAM" id="Phobius"/>
    </source>
</evidence>
<feature type="transmembrane region" description="Helical" evidence="1">
    <location>
        <begin position="27"/>
        <end position="59"/>
    </location>
</feature>
<reference evidence="4" key="1">
    <citation type="submission" date="2023-01" db="EMBL/GenBank/DDBJ databases">
        <title>Key to firefly adult light organ development and bioluminescence: homeobox transcription factors regulate luciferase expression and transportation to peroxisome.</title>
        <authorList>
            <person name="Fu X."/>
        </authorList>
    </citation>
    <scope>NUCLEOTIDE SEQUENCE [LARGE SCALE GENOMIC DNA]</scope>
</reference>
<dbReference type="InterPro" id="IPR002123">
    <property type="entry name" value="Plipid/glycerol_acylTrfase"/>
</dbReference>
<keyword evidence="1" id="KW-1133">Transmembrane helix</keyword>
<keyword evidence="1" id="KW-0812">Transmembrane</keyword>
<dbReference type="SUPFAM" id="SSF69593">
    <property type="entry name" value="Glycerol-3-phosphate (1)-acyltransferase"/>
    <property type="match status" value="1"/>
</dbReference>
<name>A0AAN7SSQ1_9COLE</name>
<protein>
    <recommendedName>
        <fullName evidence="2">Phospholipid/glycerol acyltransferase domain-containing protein</fullName>
    </recommendedName>
</protein>
<dbReference type="GO" id="GO:0016020">
    <property type="term" value="C:membrane"/>
    <property type="evidence" value="ECO:0007669"/>
    <property type="project" value="TreeGrafter"/>
</dbReference>
<proteinExistence type="predicted"/>
<gene>
    <name evidence="3" type="ORF">RN001_001796</name>
</gene>
<dbReference type="CDD" id="cd07987">
    <property type="entry name" value="LPLAT_MGAT-like"/>
    <property type="match status" value="1"/>
</dbReference>
<dbReference type="AlphaFoldDB" id="A0AAN7SSQ1"/>
<evidence type="ECO:0000313" key="3">
    <source>
        <dbReference type="EMBL" id="KAK4885525.1"/>
    </source>
</evidence>
<dbReference type="Pfam" id="PF01553">
    <property type="entry name" value="Acyltransferase"/>
    <property type="match status" value="1"/>
</dbReference>
<dbReference type="GO" id="GO:0016746">
    <property type="term" value="F:acyltransferase activity"/>
    <property type="evidence" value="ECO:0007669"/>
    <property type="project" value="InterPro"/>
</dbReference>
<feature type="domain" description="Phospholipid/glycerol acyltransferase" evidence="2">
    <location>
        <begin position="98"/>
        <end position="220"/>
    </location>
</feature>
<dbReference type="PANTHER" id="PTHR22753">
    <property type="entry name" value="TRANSMEMBRANE PROTEIN 68"/>
    <property type="match status" value="1"/>
</dbReference>
<evidence type="ECO:0000313" key="4">
    <source>
        <dbReference type="Proteomes" id="UP001353858"/>
    </source>
</evidence>
<comment type="caution">
    <text evidence="3">The sequence shown here is derived from an EMBL/GenBank/DDBJ whole genome shotgun (WGS) entry which is preliminary data.</text>
</comment>
<evidence type="ECO:0000259" key="2">
    <source>
        <dbReference type="Pfam" id="PF01553"/>
    </source>
</evidence>
<keyword evidence="1" id="KW-0472">Membrane</keyword>
<accession>A0AAN7SSQ1</accession>
<dbReference type="EMBL" id="JARPUR010000001">
    <property type="protein sequence ID" value="KAK4885525.1"/>
    <property type="molecule type" value="Genomic_DNA"/>
</dbReference>
<dbReference type="PANTHER" id="PTHR22753:SF14">
    <property type="entry name" value="MONOACYLGLYCEROL_DIACYLGLYCEROL O-ACYLTRANSFERASE"/>
    <property type="match status" value="1"/>
</dbReference>
<sequence length="327" mass="37648">MWLYIDKIQKTLQDYIVDYVDIDFTLWLTWLLAPLILTFLLPLMIAILMYLTALILYIYKLHWTTLRRTYGTGGRWDAARKTAAAIWDAHGWIWHGYEVHGLENLPESDPALIIYYHGAIPIDLYYFLAQVLLCKNRLVHTVADHFLFKIPGFSILSECMKVFPGTIQTCANVLKEGNLLAISPGGVYESQFSHQYNLMWKKRLGFAKVALDAKVSIIPMFTENTREAFRTLSIGRRLFLKLYAMTKFPFAPIYGGFPVKMITHIGKSIPYDPDVTPEELQAKVANAVNELILKNQRKPGSIMHALLDRIPALKERHKLKDTEPHHE</sequence>
<keyword evidence="4" id="KW-1185">Reference proteome</keyword>